<evidence type="ECO:0000313" key="2">
    <source>
        <dbReference type="Proteomes" id="UP000185744"/>
    </source>
</evidence>
<dbReference type="AlphaFoldDB" id="A0A1Q6DVY6"/>
<dbReference type="InParanoid" id="A0A1Q6DVY6"/>
<name>A0A1Q6DVY6_METT1</name>
<evidence type="ECO:0000313" key="1">
    <source>
        <dbReference type="EMBL" id="OKY78507.1"/>
    </source>
</evidence>
<gene>
    <name evidence="1" type="ORF">BTN85_0998</name>
</gene>
<keyword evidence="2" id="KW-1185">Reference proteome</keyword>
<sequence>MEIEEDKSKEDIKLWVEHRDIAEEKTQDYRKAVS</sequence>
<comment type="caution">
    <text evidence="1">The sequence shown here is derived from an EMBL/GenBank/DDBJ whole genome shotgun (WGS) entry which is preliminary data.</text>
</comment>
<organism evidence="1 2">
    <name type="scientific">Methanohalarchaeum thermophilum</name>
    <dbReference type="NCBI Taxonomy" id="1903181"/>
    <lineage>
        <taxon>Archaea</taxon>
        <taxon>Methanobacteriati</taxon>
        <taxon>Methanobacteriota</taxon>
        <taxon>Methanonatronarchaeia</taxon>
        <taxon>Methanonatronarchaeales</taxon>
        <taxon>Methanonatronarchaeaceae</taxon>
        <taxon>Candidatus Methanohalarchaeum</taxon>
    </lineage>
</organism>
<proteinExistence type="predicted"/>
<dbReference type="STRING" id="1903181.BTN85_0998"/>
<accession>A0A1Q6DVY6</accession>
<reference evidence="1" key="1">
    <citation type="submission" date="2016-12" db="EMBL/GenBank/DDBJ databases">
        <title>Discovery of methanogenic haloarchaea.</title>
        <authorList>
            <person name="Sorokin D.Y."/>
            <person name="Makarova K.S."/>
            <person name="Abbas B."/>
            <person name="Ferrer M."/>
            <person name="Golyshin P.N."/>
        </authorList>
    </citation>
    <scope>NUCLEOTIDE SEQUENCE [LARGE SCALE GENOMIC DNA]</scope>
    <source>
        <strain evidence="1">HMET1</strain>
    </source>
</reference>
<dbReference type="Proteomes" id="UP000185744">
    <property type="component" value="Unassembled WGS sequence"/>
</dbReference>
<dbReference type="EMBL" id="MSDW01000001">
    <property type="protein sequence ID" value="OKY78507.1"/>
    <property type="molecule type" value="Genomic_DNA"/>
</dbReference>
<protein>
    <submittedName>
        <fullName evidence="1">Uncharacterized protein</fullName>
    </submittedName>
</protein>